<proteinExistence type="predicted"/>
<dbReference type="PANTHER" id="PTHR23026:SF90">
    <property type="entry name" value="IODOTYROSINE DEIODINASE 1"/>
    <property type="match status" value="1"/>
</dbReference>
<dbReference type="InterPro" id="IPR029479">
    <property type="entry name" value="Nitroreductase"/>
</dbReference>
<dbReference type="Pfam" id="PF00881">
    <property type="entry name" value="Nitroreductase"/>
    <property type="match status" value="1"/>
</dbReference>
<keyword evidence="2" id="KW-0288">FMN</keyword>
<keyword evidence="1" id="KW-0285">Flavoprotein</keyword>
<evidence type="ECO:0000256" key="2">
    <source>
        <dbReference type="ARBA" id="ARBA00022643"/>
    </source>
</evidence>
<dbReference type="RefSeq" id="WP_156719531.1">
    <property type="nucleotide sequence ID" value="NZ_CACRUF010000020.1"/>
</dbReference>
<accession>A0A6N3B3A8</accession>
<dbReference type="EMBL" id="CACRUF010000020">
    <property type="protein sequence ID" value="VYT99355.1"/>
    <property type="molecule type" value="Genomic_DNA"/>
</dbReference>
<evidence type="ECO:0000313" key="5">
    <source>
        <dbReference type="EMBL" id="VYT99355.1"/>
    </source>
</evidence>
<dbReference type="Gene3D" id="3.40.109.10">
    <property type="entry name" value="NADH Oxidase"/>
    <property type="match status" value="1"/>
</dbReference>
<dbReference type="InterPro" id="IPR000415">
    <property type="entry name" value="Nitroreductase-like"/>
</dbReference>
<dbReference type="CDD" id="cd02136">
    <property type="entry name" value="PnbA_NfnB-like"/>
    <property type="match status" value="1"/>
</dbReference>
<reference evidence="5" key="1">
    <citation type="submission" date="2019-11" db="EMBL/GenBank/DDBJ databases">
        <authorList>
            <person name="Feng L."/>
        </authorList>
    </citation>
    <scope>NUCLEOTIDE SEQUENCE</scope>
    <source>
        <strain evidence="5">VdisparLFYP95</strain>
    </source>
</reference>
<sequence length="196" mass="22037">MNTLECIKTRHSTRKFKAGQLSRELIDQVLDAGRRAPSGGNTQLTHFMVITKQDVLKELVTLVQEEYGKMPITENTLPYMVNIIKMSAEGKFVFNYGAPALIVLASQASYTNNFADVSCAMQNMMLACNELDLGSCWVNQIRHLQDNERIQAKMRELGLKEGEKVYASLAIGYPDLPNGLNRREIEAKGYPVTYID</sequence>
<name>A0A6N3B3A8_9FIRM</name>
<organism evidence="5">
    <name type="scientific">Veillonella dispar</name>
    <dbReference type="NCBI Taxonomy" id="39778"/>
    <lineage>
        <taxon>Bacteria</taxon>
        <taxon>Bacillati</taxon>
        <taxon>Bacillota</taxon>
        <taxon>Negativicutes</taxon>
        <taxon>Veillonellales</taxon>
        <taxon>Veillonellaceae</taxon>
        <taxon>Veillonella</taxon>
    </lineage>
</organism>
<evidence type="ECO:0000256" key="1">
    <source>
        <dbReference type="ARBA" id="ARBA00022630"/>
    </source>
</evidence>
<feature type="domain" description="Nitroreductase" evidence="4">
    <location>
        <begin position="7"/>
        <end position="173"/>
    </location>
</feature>
<dbReference type="EC" id="6.3.2.31" evidence="5"/>
<evidence type="ECO:0000259" key="4">
    <source>
        <dbReference type="Pfam" id="PF00881"/>
    </source>
</evidence>
<evidence type="ECO:0000256" key="3">
    <source>
        <dbReference type="ARBA" id="ARBA00023002"/>
    </source>
</evidence>
<dbReference type="PANTHER" id="PTHR23026">
    <property type="entry name" value="NADPH NITROREDUCTASE"/>
    <property type="match status" value="1"/>
</dbReference>
<dbReference type="InterPro" id="IPR050627">
    <property type="entry name" value="Nitroreductase/BluB"/>
</dbReference>
<keyword evidence="5" id="KW-0436">Ligase</keyword>
<dbReference type="AlphaFoldDB" id="A0A6N3B3A8"/>
<protein>
    <submittedName>
        <fullName evidence="5">Coenzyme F420:L-glutamate ligase</fullName>
        <ecNumber evidence="5">6.3.2.31</ecNumber>
    </submittedName>
</protein>
<dbReference type="GO" id="GO:0052618">
    <property type="term" value="F:coenzyme F420-0:L-glutamate ligase activity"/>
    <property type="evidence" value="ECO:0007669"/>
    <property type="project" value="UniProtKB-EC"/>
</dbReference>
<keyword evidence="3" id="KW-0560">Oxidoreductase</keyword>
<gene>
    <name evidence="5" type="primary">fbiB</name>
    <name evidence="5" type="ORF">VDLFYP95_01239</name>
</gene>
<dbReference type="GO" id="GO:0016491">
    <property type="term" value="F:oxidoreductase activity"/>
    <property type="evidence" value="ECO:0007669"/>
    <property type="project" value="UniProtKB-KW"/>
</dbReference>
<dbReference type="SUPFAM" id="SSF55469">
    <property type="entry name" value="FMN-dependent nitroreductase-like"/>
    <property type="match status" value="1"/>
</dbReference>